<protein>
    <recommendedName>
        <fullName evidence="3">Gag protein</fullName>
    </recommendedName>
</protein>
<evidence type="ECO:0000313" key="2">
    <source>
        <dbReference type="Proteomes" id="UP001146120"/>
    </source>
</evidence>
<dbReference type="AlphaFoldDB" id="A0AAV2Z065"/>
<sequence length="130" mass="14860">PWDHTALTEWYRVWNQYKTKNVAATIKGCVKPDVLENIAAYVLEVDVDSVTDSMLLRANEERCQSVKNGFALDLKTLFATSLKMDMAVDDCEAPVFSYIKQFNKIVEDNGLQRLIGRVPQLDSSRKEKMK</sequence>
<proteinExistence type="predicted"/>
<keyword evidence="2" id="KW-1185">Reference proteome</keyword>
<name>A0AAV2Z065_9STRA</name>
<reference evidence="1" key="2">
    <citation type="journal article" date="2023" name="Microbiol Resour">
        <title>Decontamination and Annotation of the Draft Genome Sequence of the Oomycete Lagenidium giganteum ARSEF 373.</title>
        <authorList>
            <person name="Morgan W.R."/>
            <person name="Tartar A."/>
        </authorList>
    </citation>
    <scope>NUCLEOTIDE SEQUENCE</scope>
    <source>
        <strain evidence="1">ARSEF 373</strain>
    </source>
</reference>
<organism evidence="1 2">
    <name type="scientific">Lagenidium giganteum</name>
    <dbReference type="NCBI Taxonomy" id="4803"/>
    <lineage>
        <taxon>Eukaryota</taxon>
        <taxon>Sar</taxon>
        <taxon>Stramenopiles</taxon>
        <taxon>Oomycota</taxon>
        <taxon>Peronosporomycetes</taxon>
        <taxon>Pythiales</taxon>
        <taxon>Pythiaceae</taxon>
    </lineage>
</organism>
<comment type="caution">
    <text evidence="1">The sequence shown here is derived from an EMBL/GenBank/DDBJ whole genome shotgun (WGS) entry which is preliminary data.</text>
</comment>
<evidence type="ECO:0000313" key="1">
    <source>
        <dbReference type="EMBL" id="DBA00052.1"/>
    </source>
</evidence>
<reference evidence="1" key="1">
    <citation type="submission" date="2022-11" db="EMBL/GenBank/DDBJ databases">
        <authorList>
            <person name="Morgan W.R."/>
            <person name="Tartar A."/>
        </authorList>
    </citation>
    <scope>NUCLEOTIDE SEQUENCE</scope>
    <source>
        <strain evidence="1">ARSEF 373</strain>
    </source>
</reference>
<feature type="non-terminal residue" evidence="1">
    <location>
        <position position="1"/>
    </location>
</feature>
<dbReference type="Proteomes" id="UP001146120">
    <property type="component" value="Unassembled WGS sequence"/>
</dbReference>
<gene>
    <name evidence="1" type="ORF">N0F65_003718</name>
</gene>
<dbReference type="EMBL" id="DAKRPA010000071">
    <property type="protein sequence ID" value="DBA00052.1"/>
    <property type="molecule type" value="Genomic_DNA"/>
</dbReference>
<accession>A0AAV2Z065</accession>
<evidence type="ECO:0008006" key="3">
    <source>
        <dbReference type="Google" id="ProtNLM"/>
    </source>
</evidence>